<comment type="catalytic activity">
    <reaction evidence="1">
        <text>[E2 ubiquitin-conjugating enzyme]-S-ubiquitinyl-L-cysteine + [acceptor protein]-L-lysine = [E2 ubiquitin-conjugating enzyme]-L-cysteine + [acceptor protein]-N(6)-ubiquitinyl-L-lysine.</text>
        <dbReference type="EC" id="2.3.2.31"/>
    </reaction>
</comment>
<reference evidence="17" key="1">
    <citation type="submission" date="2022-02" db="EMBL/GenBank/DDBJ databases">
        <authorList>
            <person name="Henning P.M."/>
            <person name="McCubbin A.G."/>
            <person name="Shore J.S."/>
        </authorList>
    </citation>
    <scope>NUCLEOTIDE SEQUENCE</scope>
    <source>
        <strain evidence="17">F60SS</strain>
        <tissue evidence="17">Leaves</tissue>
    </source>
</reference>
<evidence type="ECO:0000259" key="15">
    <source>
        <dbReference type="PROSITE" id="PS50089"/>
    </source>
</evidence>
<evidence type="ECO:0000256" key="9">
    <source>
        <dbReference type="ARBA" id="ARBA00022737"/>
    </source>
</evidence>
<reference evidence="17" key="2">
    <citation type="journal article" date="2023" name="Plants (Basel)">
        <title>Annotation of the Turnera subulata (Passifloraceae) Draft Genome Reveals the S-Locus Evolved after the Divergence of Turneroideae from Passifloroideae in a Stepwise Manner.</title>
        <authorList>
            <person name="Henning P.M."/>
            <person name="Roalson E.H."/>
            <person name="Mir W."/>
            <person name="McCubbin A.G."/>
            <person name="Shore J.S."/>
        </authorList>
    </citation>
    <scope>NUCLEOTIDE SEQUENCE</scope>
    <source>
        <strain evidence="17">F60SS</strain>
    </source>
</reference>
<keyword evidence="18" id="KW-1185">Reference proteome</keyword>
<dbReference type="EC" id="2.3.2.31" evidence="6"/>
<dbReference type="PROSITE" id="PS00518">
    <property type="entry name" value="ZF_RING_1"/>
    <property type="match status" value="1"/>
</dbReference>
<evidence type="ECO:0000256" key="12">
    <source>
        <dbReference type="ARBA" id="ARBA00022833"/>
    </source>
</evidence>
<evidence type="ECO:0000256" key="4">
    <source>
        <dbReference type="ARBA" id="ARBA00004906"/>
    </source>
</evidence>
<evidence type="ECO:0000256" key="14">
    <source>
        <dbReference type="SAM" id="Phobius"/>
    </source>
</evidence>
<feature type="domain" description="RING-type" evidence="16">
    <location>
        <begin position="25"/>
        <end position="234"/>
    </location>
</feature>
<sequence>MGNTLRSSQDSGKVEEAEEGQQEVSNFTCQICVEPMPSIRKFKNADLCTHPFCWDCISKYIEVKVESVIGNIGCPGLDCKHPLDPLSCRPVISRLLFDRWSDLLCESLVLGLESCYCPYRDCSALILNECRTKLKKIKCPNCKRHFCFHCKIPWHAGYKCSESGQLRDMNDILIGELIEQKKWTRCYNCGHSVERVSGCRDIVCKCGVRFCHQCGCRFHLGPCKLRRCGDAFVLALIFLMLAVFTYLLYHQLNFLPSRT</sequence>
<name>A0A9Q0JI56_9ROSI</name>
<dbReference type="Proteomes" id="UP001141552">
    <property type="component" value="Unassembled WGS sequence"/>
</dbReference>
<dbReference type="InterPro" id="IPR001841">
    <property type="entry name" value="Znf_RING"/>
</dbReference>
<feature type="transmembrane region" description="Helical" evidence="14">
    <location>
        <begin position="231"/>
        <end position="249"/>
    </location>
</feature>
<evidence type="ECO:0000256" key="10">
    <source>
        <dbReference type="ARBA" id="ARBA00022771"/>
    </source>
</evidence>
<keyword evidence="14" id="KW-0472">Membrane</keyword>
<evidence type="ECO:0000256" key="13">
    <source>
        <dbReference type="PROSITE-ProRule" id="PRU00175"/>
    </source>
</evidence>
<dbReference type="EMBL" id="JAKUCV010002623">
    <property type="protein sequence ID" value="KAJ4841997.1"/>
    <property type="molecule type" value="Genomic_DNA"/>
</dbReference>
<comment type="pathway">
    <text evidence="4">Protein modification; protein ubiquitination.</text>
</comment>
<evidence type="ECO:0000256" key="6">
    <source>
        <dbReference type="ARBA" id="ARBA00012251"/>
    </source>
</evidence>
<keyword evidence="11" id="KW-0833">Ubl conjugation pathway</keyword>
<protein>
    <recommendedName>
        <fullName evidence="6">RBR-type E3 ubiquitin transferase</fullName>
        <ecNumber evidence="6">2.3.2.31</ecNumber>
    </recommendedName>
</protein>
<evidence type="ECO:0000256" key="5">
    <source>
        <dbReference type="ARBA" id="ARBA00005884"/>
    </source>
</evidence>
<evidence type="ECO:0000256" key="3">
    <source>
        <dbReference type="ARBA" id="ARBA00003976"/>
    </source>
</evidence>
<dbReference type="Gene3D" id="1.20.120.1750">
    <property type="match status" value="1"/>
</dbReference>
<keyword evidence="9" id="KW-0677">Repeat</keyword>
<dbReference type="InterPro" id="IPR002867">
    <property type="entry name" value="IBR_dom"/>
</dbReference>
<dbReference type="SMART" id="SM00647">
    <property type="entry name" value="IBR"/>
    <property type="match status" value="2"/>
</dbReference>
<dbReference type="PROSITE" id="PS51873">
    <property type="entry name" value="TRIAD"/>
    <property type="match status" value="1"/>
</dbReference>
<comment type="similarity">
    <text evidence="5">Belongs to the RBR family. Ariadne subfamily.</text>
</comment>
<dbReference type="GO" id="GO:0016567">
    <property type="term" value="P:protein ubiquitination"/>
    <property type="evidence" value="ECO:0007669"/>
    <property type="project" value="InterPro"/>
</dbReference>
<evidence type="ECO:0000259" key="16">
    <source>
        <dbReference type="PROSITE" id="PS51873"/>
    </source>
</evidence>
<evidence type="ECO:0000256" key="11">
    <source>
        <dbReference type="ARBA" id="ARBA00022786"/>
    </source>
</evidence>
<evidence type="ECO:0000256" key="7">
    <source>
        <dbReference type="ARBA" id="ARBA00022679"/>
    </source>
</evidence>
<dbReference type="InterPro" id="IPR031127">
    <property type="entry name" value="E3_UB_ligase_RBR"/>
</dbReference>
<dbReference type="Pfam" id="PF01485">
    <property type="entry name" value="IBR"/>
    <property type="match status" value="1"/>
</dbReference>
<evidence type="ECO:0000256" key="8">
    <source>
        <dbReference type="ARBA" id="ARBA00022723"/>
    </source>
</evidence>
<evidence type="ECO:0000256" key="2">
    <source>
        <dbReference type="ARBA" id="ARBA00001947"/>
    </source>
</evidence>
<keyword evidence="10 13" id="KW-0863">Zinc-finger</keyword>
<feature type="domain" description="RING-type" evidence="15">
    <location>
        <begin position="29"/>
        <end position="75"/>
    </location>
</feature>
<comment type="function">
    <text evidence="3">Might act as an E3 ubiquitin-protein ligase, or as part of E3 complex, which accepts ubiquitin from specific E2 ubiquitin-conjugating enzymes and then transfers it to substrates.</text>
</comment>
<dbReference type="FunFam" id="3.30.40.10:FF:000230">
    <property type="entry name" value="RBR-type E3 ubiquitin transferase"/>
    <property type="match status" value="1"/>
</dbReference>
<comment type="caution">
    <text evidence="17">The sequence shown here is derived from an EMBL/GenBank/DDBJ whole genome shotgun (WGS) entry which is preliminary data.</text>
</comment>
<comment type="cofactor">
    <cofactor evidence="2">
        <name>Zn(2+)</name>
        <dbReference type="ChEBI" id="CHEBI:29105"/>
    </cofactor>
</comment>
<keyword evidence="14" id="KW-0812">Transmembrane</keyword>
<dbReference type="PROSITE" id="PS50089">
    <property type="entry name" value="ZF_RING_2"/>
    <property type="match status" value="1"/>
</dbReference>
<evidence type="ECO:0000313" key="18">
    <source>
        <dbReference type="Proteomes" id="UP001141552"/>
    </source>
</evidence>
<dbReference type="InterPro" id="IPR013083">
    <property type="entry name" value="Znf_RING/FYVE/PHD"/>
</dbReference>
<dbReference type="InterPro" id="IPR044066">
    <property type="entry name" value="TRIAD_supradom"/>
</dbReference>
<dbReference type="GO" id="GO:0008270">
    <property type="term" value="F:zinc ion binding"/>
    <property type="evidence" value="ECO:0007669"/>
    <property type="project" value="UniProtKB-KW"/>
</dbReference>
<dbReference type="OrthoDB" id="10009520at2759"/>
<dbReference type="Gene3D" id="3.30.40.10">
    <property type="entry name" value="Zinc/RING finger domain, C3HC4 (zinc finger)"/>
    <property type="match status" value="1"/>
</dbReference>
<keyword evidence="14" id="KW-1133">Transmembrane helix</keyword>
<dbReference type="SUPFAM" id="SSF57850">
    <property type="entry name" value="RING/U-box"/>
    <property type="match status" value="3"/>
</dbReference>
<keyword evidence="12" id="KW-0862">Zinc</keyword>
<dbReference type="InterPro" id="IPR018957">
    <property type="entry name" value="Znf_C3HC4_RING-type"/>
</dbReference>
<dbReference type="InterPro" id="IPR017907">
    <property type="entry name" value="Znf_RING_CS"/>
</dbReference>
<gene>
    <name evidence="17" type="ORF">Tsubulata_049058</name>
</gene>
<proteinExistence type="inferred from homology"/>
<dbReference type="GO" id="GO:0061630">
    <property type="term" value="F:ubiquitin protein ligase activity"/>
    <property type="evidence" value="ECO:0007669"/>
    <property type="project" value="UniProtKB-EC"/>
</dbReference>
<keyword evidence="7" id="KW-0808">Transferase</keyword>
<evidence type="ECO:0000313" key="17">
    <source>
        <dbReference type="EMBL" id="KAJ4841997.1"/>
    </source>
</evidence>
<organism evidence="17 18">
    <name type="scientific">Turnera subulata</name>
    <dbReference type="NCBI Taxonomy" id="218843"/>
    <lineage>
        <taxon>Eukaryota</taxon>
        <taxon>Viridiplantae</taxon>
        <taxon>Streptophyta</taxon>
        <taxon>Embryophyta</taxon>
        <taxon>Tracheophyta</taxon>
        <taxon>Spermatophyta</taxon>
        <taxon>Magnoliopsida</taxon>
        <taxon>eudicotyledons</taxon>
        <taxon>Gunneridae</taxon>
        <taxon>Pentapetalae</taxon>
        <taxon>rosids</taxon>
        <taxon>fabids</taxon>
        <taxon>Malpighiales</taxon>
        <taxon>Passifloraceae</taxon>
        <taxon>Turnera</taxon>
    </lineage>
</organism>
<dbReference type="AlphaFoldDB" id="A0A9Q0JI56"/>
<dbReference type="PANTHER" id="PTHR11685">
    <property type="entry name" value="RBR FAMILY RING FINGER AND IBR DOMAIN-CONTAINING"/>
    <property type="match status" value="1"/>
</dbReference>
<keyword evidence="8" id="KW-0479">Metal-binding</keyword>
<dbReference type="Pfam" id="PF00097">
    <property type="entry name" value="zf-C3HC4"/>
    <property type="match status" value="1"/>
</dbReference>
<evidence type="ECO:0000256" key="1">
    <source>
        <dbReference type="ARBA" id="ARBA00001798"/>
    </source>
</evidence>
<accession>A0A9Q0JI56</accession>